<dbReference type="SUPFAM" id="SSF54909">
    <property type="entry name" value="Dimeric alpha+beta barrel"/>
    <property type="match status" value="1"/>
</dbReference>
<keyword evidence="2 5" id="KW-0238">DNA-binding</keyword>
<dbReference type="Pfam" id="PF01037">
    <property type="entry name" value="AsnC_trans_reg"/>
    <property type="match status" value="1"/>
</dbReference>
<dbReference type="PROSITE" id="PS50956">
    <property type="entry name" value="HTH_ASNC_2"/>
    <property type="match status" value="1"/>
</dbReference>
<dbReference type="InterPro" id="IPR019888">
    <property type="entry name" value="Tscrpt_reg_AsnC-like"/>
</dbReference>
<proteinExistence type="predicted"/>
<evidence type="ECO:0000313" key="5">
    <source>
        <dbReference type="EMBL" id="SDK34732.1"/>
    </source>
</evidence>
<dbReference type="InterPro" id="IPR000485">
    <property type="entry name" value="AsnC-type_HTH_dom"/>
</dbReference>
<dbReference type="Gene3D" id="3.30.70.920">
    <property type="match status" value="1"/>
</dbReference>
<evidence type="ECO:0000256" key="2">
    <source>
        <dbReference type="ARBA" id="ARBA00023125"/>
    </source>
</evidence>
<dbReference type="InterPro" id="IPR036390">
    <property type="entry name" value="WH_DNA-bd_sf"/>
</dbReference>
<organism evidence="5 6">
    <name type="scientific">Meinhardsimonia xiamenensis</name>
    <dbReference type="NCBI Taxonomy" id="990712"/>
    <lineage>
        <taxon>Bacteria</taxon>
        <taxon>Pseudomonadati</taxon>
        <taxon>Pseudomonadota</taxon>
        <taxon>Alphaproteobacteria</taxon>
        <taxon>Rhodobacterales</taxon>
        <taxon>Paracoccaceae</taxon>
        <taxon>Meinhardsimonia</taxon>
    </lineage>
</organism>
<evidence type="ECO:0000256" key="1">
    <source>
        <dbReference type="ARBA" id="ARBA00023015"/>
    </source>
</evidence>
<reference evidence="6" key="1">
    <citation type="submission" date="2016-10" db="EMBL/GenBank/DDBJ databases">
        <authorList>
            <person name="Varghese N."/>
            <person name="Submissions S."/>
        </authorList>
    </citation>
    <scope>NUCLEOTIDE SEQUENCE [LARGE SCALE GENOMIC DNA]</scope>
    <source>
        <strain evidence="6">CGMCC 1.10789</strain>
    </source>
</reference>
<dbReference type="AlphaFoldDB" id="A0A1G9B5F7"/>
<dbReference type="InterPro" id="IPR011008">
    <property type="entry name" value="Dimeric_a/b-barrel"/>
</dbReference>
<dbReference type="InterPro" id="IPR019887">
    <property type="entry name" value="Tscrpt_reg_AsnC/Lrp_C"/>
</dbReference>
<dbReference type="SMART" id="SM00344">
    <property type="entry name" value="HTH_ASNC"/>
    <property type="match status" value="1"/>
</dbReference>
<dbReference type="Gene3D" id="1.10.10.10">
    <property type="entry name" value="Winged helix-like DNA-binding domain superfamily/Winged helix DNA-binding domain"/>
    <property type="match status" value="1"/>
</dbReference>
<dbReference type="PANTHER" id="PTHR30154">
    <property type="entry name" value="LEUCINE-RESPONSIVE REGULATORY PROTEIN"/>
    <property type="match status" value="1"/>
</dbReference>
<dbReference type="Proteomes" id="UP000199328">
    <property type="component" value="Unassembled WGS sequence"/>
</dbReference>
<evidence type="ECO:0000259" key="4">
    <source>
        <dbReference type="PROSITE" id="PS50956"/>
    </source>
</evidence>
<dbReference type="GO" id="GO:0005829">
    <property type="term" value="C:cytosol"/>
    <property type="evidence" value="ECO:0007669"/>
    <property type="project" value="TreeGrafter"/>
</dbReference>
<accession>A0A1G9B5F7</accession>
<evidence type="ECO:0000256" key="3">
    <source>
        <dbReference type="ARBA" id="ARBA00023163"/>
    </source>
</evidence>
<dbReference type="SUPFAM" id="SSF46785">
    <property type="entry name" value="Winged helix' DNA-binding domain"/>
    <property type="match status" value="1"/>
</dbReference>
<keyword evidence="3" id="KW-0804">Transcription</keyword>
<dbReference type="PRINTS" id="PR00033">
    <property type="entry name" value="HTHASNC"/>
</dbReference>
<dbReference type="GO" id="GO:0043200">
    <property type="term" value="P:response to amino acid"/>
    <property type="evidence" value="ECO:0007669"/>
    <property type="project" value="TreeGrafter"/>
</dbReference>
<name>A0A1G9B5F7_9RHOB</name>
<sequence>MHLSRMKIDATDRALLAALQRDSTLTAEALGRMLNLSPSQVGRRRQRLEAAGLIRGYGARLDARRAGLTVQAFVQVQMATHAPDKVKGFIRLVETRPEITAAWTLTGEADYLLQVHCEDLAALNRLIHEALLPDPAVARVQSQIVMNVLKADAPLPV</sequence>
<protein>
    <submittedName>
        <fullName evidence="5">DNA-binding transcriptional regulator, Lrp family</fullName>
    </submittedName>
</protein>
<dbReference type="Pfam" id="PF13404">
    <property type="entry name" value="HTH_AsnC-type"/>
    <property type="match status" value="1"/>
</dbReference>
<dbReference type="InterPro" id="IPR036388">
    <property type="entry name" value="WH-like_DNA-bd_sf"/>
</dbReference>
<evidence type="ECO:0000313" key="6">
    <source>
        <dbReference type="Proteomes" id="UP000199328"/>
    </source>
</evidence>
<dbReference type="PANTHER" id="PTHR30154:SF46">
    <property type="entry name" value="TRANSCRIPTIONAL REGULATORY PROTEIN"/>
    <property type="match status" value="1"/>
</dbReference>
<dbReference type="STRING" id="990712.SAMN05216257_102411"/>
<dbReference type="GO" id="GO:0043565">
    <property type="term" value="F:sequence-specific DNA binding"/>
    <property type="evidence" value="ECO:0007669"/>
    <property type="project" value="InterPro"/>
</dbReference>
<dbReference type="EMBL" id="FNFV01000002">
    <property type="protein sequence ID" value="SDK34732.1"/>
    <property type="molecule type" value="Genomic_DNA"/>
</dbReference>
<keyword evidence="6" id="KW-1185">Reference proteome</keyword>
<gene>
    <name evidence="5" type="ORF">SAMN05216257_102411</name>
</gene>
<keyword evidence="1" id="KW-0805">Transcription regulation</keyword>
<feature type="domain" description="HTH asnC-type" evidence="4">
    <location>
        <begin position="8"/>
        <end position="69"/>
    </location>
</feature>